<evidence type="ECO:0000256" key="14">
    <source>
        <dbReference type="ARBA" id="ARBA00022989"/>
    </source>
</evidence>
<evidence type="ECO:0000256" key="6">
    <source>
        <dbReference type="ARBA" id="ARBA00022614"/>
    </source>
</evidence>
<evidence type="ECO:0000256" key="3">
    <source>
        <dbReference type="ARBA" id="ARBA00009592"/>
    </source>
</evidence>
<dbReference type="SMART" id="SM00369">
    <property type="entry name" value="LRR_TYP"/>
    <property type="match status" value="6"/>
</dbReference>
<dbReference type="PANTHER" id="PTHR48005">
    <property type="entry name" value="LEUCINE RICH REPEAT KINASE 2"/>
    <property type="match status" value="1"/>
</dbReference>
<evidence type="ECO:0000256" key="2">
    <source>
        <dbReference type="ARBA" id="ARBA00008684"/>
    </source>
</evidence>
<organism evidence="24 25">
    <name type="scientific">Hibiscus syriacus</name>
    <name type="common">Rose of Sharon</name>
    <dbReference type="NCBI Taxonomy" id="106335"/>
    <lineage>
        <taxon>Eukaryota</taxon>
        <taxon>Viridiplantae</taxon>
        <taxon>Streptophyta</taxon>
        <taxon>Embryophyta</taxon>
        <taxon>Tracheophyta</taxon>
        <taxon>Spermatophyta</taxon>
        <taxon>Magnoliopsida</taxon>
        <taxon>eudicotyledons</taxon>
        <taxon>Gunneridae</taxon>
        <taxon>Pentapetalae</taxon>
        <taxon>rosids</taxon>
        <taxon>malvids</taxon>
        <taxon>Malvales</taxon>
        <taxon>Malvaceae</taxon>
        <taxon>Malvoideae</taxon>
        <taxon>Hibiscus</taxon>
    </lineage>
</organism>
<dbReference type="GO" id="GO:0001653">
    <property type="term" value="F:peptide receptor activity"/>
    <property type="evidence" value="ECO:0007669"/>
    <property type="project" value="UniProtKB-ARBA"/>
</dbReference>
<proteinExistence type="inferred from homology"/>
<evidence type="ECO:0000256" key="12">
    <source>
        <dbReference type="ARBA" id="ARBA00022777"/>
    </source>
</evidence>
<evidence type="ECO:0000256" key="21">
    <source>
        <dbReference type="SAM" id="Phobius"/>
    </source>
</evidence>
<evidence type="ECO:0000256" key="22">
    <source>
        <dbReference type="SAM" id="SignalP"/>
    </source>
</evidence>
<keyword evidence="6" id="KW-0433">Leucine-rich repeat</keyword>
<evidence type="ECO:0000256" key="18">
    <source>
        <dbReference type="ARBA" id="ARBA00047899"/>
    </source>
</evidence>
<sequence length="917" mass="101662">MAPKADFFLIVLFGSVFCFCRATKHDQSEFFELIKTSLSGQALSGWDVNGGKSYCNFTGVFCNNRGYVDGLNISGWSITGKFPDNVCSYLPELRVIDISRNNIHGNFLNGVVNCSSLEELNMSSIYIRTKLPDFSKLVSLRVLDLSYNHFTGDFPMAITNLTNLEVLYFNENDKLKPWKLPENISRLSKLRVMVFTTCMLYGRIPASIGNMTSIVDLELSGNYLSGRIPKELGLLKNLQQLELYYNQLSGTIPEELGNLTELLDLDISVNALNGNIPVSICRVPKLQSLQLYNNNITGEIPGEIAESTTLSILSLYRNFLSGHVPGNLGFSSPMIVLDLSENNITGPLPAEVCRRDGSIPGGLFVLPHVSIIDLADNNFSGGFPNSFGNARNLSELLLQNNKVSGFLPPGISGAVNLVKIYFSNNLLSGSIPSEIGNLKKLNLLMLQGNNLSSSIPTTFCSLKSLNVLDISNNHLTGNIPECLSDLLPNSMNFSNNHLSGPIPLSLIEGGLVGSFSDNPGLCVPTHVRNFPKCSHIYNQNKLNSMWAIIVSAIVITIVALLVLKRCLSTQRTVMEHDETSSSLFFSYDVKSFHRICFDHHEIIEAMVDKNIVGHGGSGTVYRIELRSGDVVAVKKLWSKASKDSGLEDQLILDKGLKTEVETLGSIRHKNIVKLYSCFSSLDCDLLVYEYMLNGNLWDALHNGRLDLDWPIRHRITLGVARGLAYLHHDILPPIIHRDIKLTNILLDVDYSPKVADFGIAKAFQARGGKDSTTTVIAGTYGYLASEYAYSNKTTTKCDVYSFGVVLMELITGKKPVETEFGENKNIVYWISTKLETKEGIMEVLDEKLSKTFRDEIVQALRIAMRCTCKSPTARPTMNEVVQLLIEADPCKFSSRMKEEPNVDKIKNQSDVSCQIQW</sequence>
<feature type="chain" id="PRO_5025641935" description="non-specific serine/threonine protein kinase" evidence="22">
    <location>
        <begin position="23"/>
        <end position="917"/>
    </location>
</feature>
<feature type="binding site" evidence="20">
    <location>
        <position position="635"/>
    </location>
    <ligand>
        <name>ATP</name>
        <dbReference type="ChEBI" id="CHEBI:30616"/>
    </ligand>
</feature>
<dbReference type="InterPro" id="IPR051420">
    <property type="entry name" value="Ser_Thr_Kinases_DiverseReg"/>
</dbReference>
<comment type="subcellular location">
    <subcellularLocation>
        <location evidence="1">Membrane</location>
        <topology evidence="1">Single-pass type I membrane protein</topology>
    </subcellularLocation>
</comment>
<feature type="signal peptide" evidence="22">
    <location>
        <begin position="1"/>
        <end position="22"/>
    </location>
</feature>
<evidence type="ECO:0000256" key="5">
    <source>
        <dbReference type="ARBA" id="ARBA00022527"/>
    </source>
</evidence>
<comment type="similarity">
    <text evidence="2">Belongs to the protein kinase superfamily. Ser/Thr protein kinase family.</text>
</comment>
<evidence type="ECO:0000256" key="15">
    <source>
        <dbReference type="ARBA" id="ARBA00023136"/>
    </source>
</evidence>
<dbReference type="InterPro" id="IPR008271">
    <property type="entry name" value="Ser/Thr_kinase_AS"/>
</dbReference>
<keyword evidence="13 20" id="KW-0067">ATP-binding</keyword>
<name>A0A6A2YV77_HIBSY</name>
<dbReference type="InterPro" id="IPR011009">
    <property type="entry name" value="Kinase-like_dom_sf"/>
</dbReference>
<dbReference type="InterPro" id="IPR032675">
    <property type="entry name" value="LRR_dom_sf"/>
</dbReference>
<evidence type="ECO:0000256" key="13">
    <source>
        <dbReference type="ARBA" id="ARBA00022840"/>
    </source>
</evidence>
<dbReference type="InterPro" id="IPR055414">
    <property type="entry name" value="LRR_R13L4/SHOC2-like"/>
</dbReference>
<dbReference type="FunFam" id="1.10.510.10:FF:000276">
    <property type="entry name" value="LRR receptor-like serine/threonine-protein kinase RCH1"/>
    <property type="match status" value="1"/>
</dbReference>
<evidence type="ECO:0000256" key="4">
    <source>
        <dbReference type="ARBA" id="ARBA00012513"/>
    </source>
</evidence>
<keyword evidence="12" id="KW-0418">Kinase</keyword>
<evidence type="ECO:0000256" key="7">
    <source>
        <dbReference type="ARBA" id="ARBA00022679"/>
    </source>
</evidence>
<keyword evidence="25" id="KW-1185">Reference proteome</keyword>
<dbReference type="EC" id="2.7.11.1" evidence="4"/>
<dbReference type="FunFam" id="3.80.10.10:FF:000041">
    <property type="entry name" value="LRR receptor-like serine/threonine-protein kinase ERECTA"/>
    <property type="match status" value="1"/>
</dbReference>
<evidence type="ECO:0000256" key="1">
    <source>
        <dbReference type="ARBA" id="ARBA00004479"/>
    </source>
</evidence>
<keyword evidence="8 21" id="KW-0812">Transmembrane</keyword>
<comment type="catalytic activity">
    <reaction evidence="19">
        <text>L-seryl-[protein] + ATP = O-phospho-L-seryl-[protein] + ADP + H(+)</text>
        <dbReference type="Rhea" id="RHEA:17989"/>
        <dbReference type="Rhea" id="RHEA-COMP:9863"/>
        <dbReference type="Rhea" id="RHEA-COMP:11604"/>
        <dbReference type="ChEBI" id="CHEBI:15378"/>
        <dbReference type="ChEBI" id="CHEBI:29999"/>
        <dbReference type="ChEBI" id="CHEBI:30616"/>
        <dbReference type="ChEBI" id="CHEBI:83421"/>
        <dbReference type="ChEBI" id="CHEBI:456216"/>
        <dbReference type="EC" id="2.7.11.1"/>
    </reaction>
</comment>
<dbReference type="FunFam" id="3.30.200.20:FF:000530">
    <property type="entry name" value="receptor protein-tyrosine kinase CEPR1"/>
    <property type="match status" value="1"/>
</dbReference>
<dbReference type="SMART" id="SM00220">
    <property type="entry name" value="S_TKc"/>
    <property type="match status" value="1"/>
</dbReference>
<keyword evidence="7" id="KW-0808">Transferase</keyword>
<dbReference type="GO" id="GO:0005524">
    <property type="term" value="F:ATP binding"/>
    <property type="evidence" value="ECO:0007669"/>
    <property type="project" value="UniProtKB-UniRule"/>
</dbReference>
<dbReference type="PROSITE" id="PS50011">
    <property type="entry name" value="PROTEIN_KINASE_DOM"/>
    <property type="match status" value="1"/>
</dbReference>
<dbReference type="Pfam" id="PF00560">
    <property type="entry name" value="LRR_1"/>
    <property type="match status" value="3"/>
</dbReference>
<dbReference type="PANTHER" id="PTHR48005:SF23">
    <property type="entry name" value="RECEPTOR-LIKE PROTEIN KINASE HSL1"/>
    <property type="match status" value="1"/>
</dbReference>
<keyword evidence="9 22" id="KW-0732">Signal</keyword>
<keyword evidence="5" id="KW-0723">Serine/threonine-protein kinase</keyword>
<dbReference type="AlphaFoldDB" id="A0A6A2YV77"/>
<dbReference type="InterPro" id="IPR000719">
    <property type="entry name" value="Prot_kinase_dom"/>
</dbReference>
<dbReference type="InterPro" id="IPR017441">
    <property type="entry name" value="Protein_kinase_ATP_BS"/>
</dbReference>
<dbReference type="InterPro" id="IPR013210">
    <property type="entry name" value="LRR_N_plant-typ"/>
</dbReference>
<keyword evidence="14 21" id="KW-1133">Transmembrane helix</keyword>
<evidence type="ECO:0000256" key="11">
    <source>
        <dbReference type="ARBA" id="ARBA00022741"/>
    </source>
</evidence>
<evidence type="ECO:0000313" key="24">
    <source>
        <dbReference type="EMBL" id="KAE8683316.1"/>
    </source>
</evidence>
<keyword evidence="11 20" id="KW-0547">Nucleotide-binding</keyword>
<dbReference type="Gene3D" id="1.10.510.10">
    <property type="entry name" value="Transferase(Phosphotransferase) domain 1"/>
    <property type="match status" value="1"/>
</dbReference>
<evidence type="ECO:0000256" key="10">
    <source>
        <dbReference type="ARBA" id="ARBA00022737"/>
    </source>
</evidence>
<dbReference type="Gene3D" id="3.30.200.20">
    <property type="entry name" value="Phosphorylase Kinase, domain 1"/>
    <property type="match status" value="1"/>
</dbReference>
<evidence type="ECO:0000256" key="16">
    <source>
        <dbReference type="ARBA" id="ARBA00023170"/>
    </source>
</evidence>
<reference evidence="24" key="1">
    <citation type="submission" date="2019-09" db="EMBL/GenBank/DDBJ databases">
        <title>Draft genome information of white flower Hibiscus syriacus.</title>
        <authorList>
            <person name="Kim Y.-M."/>
        </authorList>
    </citation>
    <scope>NUCLEOTIDE SEQUENCE [LARGE SCALE GENOMIC DNA]</scope>
    <source>
        <strain evidence="24">YM2019G1</strain>
    </source>
</reference>
<dbReference type="SUPFAM" id="SSF56112">
    <property type="entry name" value="Protein kinase-like (PK-like)"/>
    <property type="match status" value="1"/>
</dbReference>
<dbReference type="InterPro" id="IPR001611">
    <property type="entry name" value="Leu-rich_rpt"/>
</dbReference>
<dbReference type="InterPro" id="IPR003591">
    <property type="entry name" value="Leu-rich_rpt_typical-subtyp"/>
</dbReference>
<dbReference type="Gene3D" id="3.80.10.10">
    <property type="entry name" value="Ribonuclease Inhibitor"/>
    <property type="match status" value="4"/>
</dbReference>
<accession>A0A6A2YV77</accession>
<comment type="caution">
    <text evidence="24">The sequence shown here is derived from an EMBL/GenBank/DDBJ whole genome shotgun (WGS) entry which is preliminary data.</text>
</comment>
<feature type="domain" description="Protein kinase" evidence="23">
    <location>
        <begin position="606"/>
        <end position="885"/>
    </location>
</feature>
<keyword evidence="15 21" id="KW-0472">Membrane</keyword>
<keyword evidence="16" id="KW-0675">Receptor</keyword>
<evidence type="ECO:0000256" key="19">
    <source>
        <dbReference type="ARBA" id="ARBA00048679"/>
    </source>
</evidence>
<comment type="similarity">
    <text evidence="3">Belongs to the RLP family.</text>
</comment>
<gene>
    <name evidence="24" type="ORF">F3Y22_tig00111210pilonHSYRG00123</name>
</gene>
<protein>
    <recommendedName>
        <fullName evidence="4">non-specific serine/threonine protein kinase</fullName>
        <ecNumber evidence="4">2.7.11.1</ecNumber>
    </recommendedName>
</protein>
<evidence type="ECO:0000256" key="20">
    <source>
        <dbReference type="PROSITE-ProRule" id="PRU10141"/>
    </source>
</evidence>
<dbReference type="Pfam" id="PF00069">
    <property type="entry name" value="Pkinase"/>
    <property type="match status" value="1"/>
</dbReference>
<comment type="catalytic activity">
    <reaction evidence="18">
        <text>L-threonyl-[protein] + ATP = O-phospho-L-threonyl-[protein] + ADP + H(+)</text>
        <dbReference type="Rhea" id="RHEA:46608"/>
        <dbReference type="Rhea" id="RHEA-COMP:11060"/>
        <dbReference type="Rhea" id="RHEA-COMP:11605"/>
        <dbReference type="ChEBI" id="CHEBI:15378"/>
        <dbReference type="ChEBI" id="CHEBI:30013"/>
        <dbReference type="ChEBI" id="CHEBI:30616"/>
        <dbReference type="ChEBI" id="CHEBI:61977"/>
        <dbReference type="ChEBI" id="CHEBI:456216"/>
        <dbReference type="EC" id="2.7.11.1"/>
    </reaction>
</comment>
<dbReference type="PROSITE" id="PS00107">
    <property type="entry name" value="PROTEIN_KINASE_ATP"/>
    <property type="match status" value="1"/>
</dbReference>
<dbReference type="Proteomes" id="UP000436088">
    <property type="component" value="Unassembled WGS sequence"/>
</dbReference>
<dbReference type="GO" id="GO:0004674">
    <property type="term" value="F:protein serine/threonine kinase activity"/>
    <property type="evidence" value="ECO:0007669"/>
    <property type="project" value="UniProtKB-KW"/>
</dbReference>
<dbReference type="SUPFAM" id="SSF52058">
    <property type="entry name" value="L domain-like"/>
    <property type="match status" value="2"/>
</dbReference>
<dbReference type="PROSITE" id="PS00108">
    <property type="entry name" value="PROTEIN_KINASE_ST"/>
    <property type="match status" value="1"/>
</dbReference>
<keyword evidence="17" id="KW-0325">Glycoprotein</keyword>
<evidence type="ECO:0000313" key="25">
    <source>
        <dbReference type="Proteomes" id="UP000436088"/>
    </source>
</evidence>
<dbReference type="Pfam" id="PF23598">
    <property type="entry name" value="LRR_14"/>
    <property type="match status" value="1"/>
</dbReference>
<dbReference type="Pfam" id="PF08263">
    <property type="entry name" value="LRRNT_2"/>
    <property type="match status" value="1"/>
</dbReference>
<keyword evidence="10" id="KW-0677">Repeat</keyword>
<feature type="transmembrane region" description="Helical" evidence="21">
    <location>
        <begin position="544"/>
        <end position="563"/>
    </location>
</feature>
<evidence type="ECO:0000256" key="9">
    <source>
        <dbReference type="ARBA" id="ARBA00022729"/>
    </source>
</evidence>
<evidence type="ECO:0000256" key="17">
    <source>
        <dbReference type="ARBA" id="ARBA00023180"/>
    </source>
</evidence>
<dbReference type="EMBL" id="VEPZ02001270">
    <property type="protein sequence ID" value="KAE8683316.1"/>
    <property type="molecule type" value="Genomic_DNA"/>
</dbReference>
<evidence type="ECO:0000256" key="8">
    <source>
        <dbReference type="ARBA" id="ARBA00022692"/>
    </source>
</evidence>
<evidence type="ECO:0000259" key="23">
    <source>
        <dbReference type="PROSITE" id="PS50011"/>
    </source>
</evidence>
<dbReference type="GO" id="GO:0016020">
    <property type="term" value="C:membrane"/>
    <property type="evidence" value="ECO:0007669"/>
    <property type="project" value="UniProtKB-SubCell"/>
</dbReference>
<dbReference type="FunFam" id="3.80.10.10:FF:000905">
    <property type="entry name" value="Receptor-like protein kinase 7"/>
    <property type="match status" value="1"/>
</dbReference>